<dbReference type="InterPro" id="IPR008622">
    <property type="entry name" value="FliT"/>
</dbReference>
<evidence type="ECO:0000256" key="4">
    <source>
        <dbReference type="ARBA" id="ARBA00023186"/>
    </source>
</evidence>
<dbReference type="EMBL" id="CP126101">
    <property type="protein sequence ID" value="WHY52392.1"/>
    <property type="molecule type" value="Genomic_DNA"/>
</dbReference>
<sequence length="119" mass="13948">MQQTNQLLQVSANLFKYLGDIPKGEERDEYIETINSLLDKRGTIIQDLIQEGFHFDEQNRVHRTLLELDNGIKERLAAVMDAVKQDMANLQKTKKSEQQYFNPYSSVRVMDGMYYDKKN</sequence>
<evidence type="ECO:0000313" key="8">
    <source>
        <dbReference type="EMBL" id="WHY52392.1"/>
    </source>
</evidence>
<dbReference type="Pfam" id="PF05400">
    <property type="entry name" value="FliT"/>
    <property type="match status" value="1"/>
</dbReference>
<protein>
    <recommendedName>
        <fullName evidence="7">Flagellar protein FliT</fullName>
    </recommendedName>
</protein>
<keyword evidence="8" id="KW-0282">Flagellum</keyword>
<keyword evidence="2" id="KW-0963">Cytoplasm</keyword>
<dbReference type="AlphaFoldDB" id="A0AAX3WZ67"/>
<dbReference type="RefSeq" id="WP_283870844.1">
    <property type="nucleotide sequence ID" value="NZ_CP126101.1"/>
</dbReference>
<gene>
    <name evidence="8" type="ORF">QNH24_03905</name>
</gene>
<evidence type="ECO:0000313" key="9">
    <source>
        <dbReference type="Proteomes" id="UP001178322"/>
    </source>
</evidence>
<evidence type="ECO:0000256" key="3">
    <source>
        <dbReference type="ARBA" id="ARBA00022795"/>
    </source>
</evidence>
<proteinExistence type="inferred from homology"/>
<dbReference type="Proteomes" id="UP001178322">
    <property type="component" value="Chromosome"/>
</dbReference>
<name>A0AAX3WZ67_9BACI</name>
<keyword evidence="3" id="KW-1005">Bacterial flagellum biogenesis</keyword>
<organism evidence="8 9">
    <name type="scientific">Lysinibacillus pakistanensis</name>
    <dbReference type="NCBI Taxonomy" id="759811"/>
    <lineage>
        <taxon>Bacteria</taxon>
        <taxon>Bacillati</taxon>
        <taxon>Bacillota</taxon>
        <taxon>Bacilli</taxon>
        <taxon>Bacillales</taxon>
        <taxon>Bacillaceae</taxon>
        <taxon>Lysinibacillus</taxon>
    </lineage>
</organism>
<keyword evidence="8" id="KW-0969">Cilium</keyword>
<evidence type="ECO:0000256" key="1">
    <source>
        <dbReference type="ARBA" id="ARBA00004514"/>
    </source>
</evidence>
<evidence type="ECO:0000256" key="5">
    <source>
        <dbReference type="ARBA" id="ARBA00093765"/>
    </source>
</evidence>
<reference evidence="8" key="1">
    <citation type="submission" date="2023-05" db="EMBL/GenBank/DDBJ databases">
        <title>Comparative genomics of Bacillaceae isolates and their secondary metabolite potential.</title>
        <authorList>
            <person name="Song L."/>
            <person name="Nielsen L.J."/>
            <person name="Mohite O."/>
            <person name="Xu X."/>
            <person name="Weber T."/>
            <person name="Kovacs A.T."/>
        </authorList>
    </citation>
    <scope>NUCLEOTIDE SEQUENCE</scope>
    <source>
        <strain evidence="8">LY1</strain>
    </source>
</reference>
<evidence type="ECO:0000256" key="6">
    <source>
        <dbReference type="ARBA" id="ARBA00093785"/>
    </source>
</evidence>
<evidence type="ECO:0000256" key="7">
    <source>
        <dbReference type="ARBA" id="ARBA00093797"/>
    </source>
</evidence>
<keyword evidence="8" id="KW-0966">Cell projection</keyword>
<comment type="subcellular location">
    <subcellularLocation>
        <location evidence="1">Cytoplasm</location>
        <location evidence="1">Cytosol</location>
    </subcellularLocation>
</comment>
<comment type="function">
    <text evidence="5">May act as an export chaperone for the filament capping protein FliD.</text>
</comment>
<evidence type="ECO:0000256" key="2">
    <source>
        <dbReference type="ARBA" id="ARBA00022490"/>
    </source>
</evidence>
<accession>A0AAX3WZ67</accession>
<keyword evidence="4" id="KW-0143">Chaperone</keyword>
<comment type="similarity">
    <text evidence="6">Belongs to the bacillales FliT family.</text>
</comment>